<keyword evidence="2" id="KW-1185">Reference proteome</keyword>
<name>A0A922LA76_DERFA</name>
<proteinExistence type="predicted"/>
<reference evidence="1" key="1">
    <citation type="submission" date="2013-05" db="EMBL/GenBank/DDBJ databases">
        <authorList>
            <person name="Yim A.K.Y."/>
            <person name="Chan T.F."/>
            <person name="Ji K.M."/>
            <person name="Liu X.Y."/>
            <person name="Zhou J.W."/>
            <person name="Li R.Q."/>
            <person name="Yang K.Y."/>
            <person name="Li J."/>
            <person name="Li M."/>
            <person name="Law P.T.W."/>
            <person name="Wu Y.L."/>
            <person name="Cai Z.L."/>
            <person name="Qin H."/>
            <person name="Bao Y."/>
            <person name="Leung R.K.K."/>
            <person name="Ng P.K.S."/>
            <person name="Zou J."/>
            <person name="Zhong X.J."/>
            <person name="Ran P.X."/>
            <person name="Zhong N.S."/>
            <person name="Liu Z.G."/>
            <person name="Tsui S.K.W."/>
        </authorList>
    </citation>
    <scope>NUCLEOTIDE SEQUENCE</scope>
    <source>
        <strain evidence="1">Derf</strain>
        <tissue evidence="1">Whole organism</tissue>
    </source>
</reference>
<sequence length="365" mass="42780">MMKPFRILMIGNHCQWMIGHRISSFNPSKNIVRFGFQPGRYYGSKRPNDFIFDGGYSKHLYPLIFSGVCLSWFSLHTVFKEKIVTLMEVRDTIQKKQSKLPMKVEEFVSDTIETSQLDQSLKQVLPASFYLSNQIEPITLGTFQTHFGASILLPFYFQYDNIDQVDDSYVCQVLRLNYSLLSQDETDDGKPVLEHLRQCLIMSADAKRFAFTSLIHNNSMPAGFYAEIFGLFVLPFLANESANLMQRRLRLKNPLINVMASILGYFSYYMINPLLKQTQTRYGHLCVYKYEPSDVQKGSKEYFDKLKQLQWIIDKYGDDHQSKSNSTKWLIHILRSSTYYSFDQQQQDCCHFEKNLQWSNLFFYT</sequence>
<gene>
    <name evidence="1" type="ORF">DERF_004540</name>
</gene>
<organism evidence="1 2">
    <name type="scientific">Dermatophagoides farinae</name>
    <name type="common">American house dust mite</name>
    <dbReference type="NCBI Taxonomy" id="6954"/>
    <lineage>
        <taxon>Eukaryota</taxon>
        <taxon>Metazoa</taxon>
        <taxon>Ecdysozoa</taxon>
        <taxon>Arthropoda</taxon>
        <taxon>Chelicerata</taxon>
        <taxon>Arachnida</taxon>
        <taxon>Acari</taxon>
        <taxon>Acariformes</taxon>
        <taxon>Sarcoptiformes</taxon>
        <taxon>Astigmata</taxon>
        <taxon>Psoroptidia</taxon>
        <taxon>Analgoidea</taxon>
        <taxon>Pyroglyphidae</taxon>
        <taxon>Dermatophagoidinae</taxon>
        <taxon>Dermatophagoides</taxon>
    </lineage>
</organism>
<dbReference type="AlphaFoldDB" id="A0A922LA76"/>
<accession>A0A922LA76</accession>
<protein>
    <submittedName>
        <fullName evidence="1">Uncharacterized protein</fullName>
    </submittedName>
</protein>
<evidence type="ECO:0000313" key="1">
    <source>
        <dbReference type="EMBL" id="KAH9520855.1"/>
    </source>
</evidence>
<comment type="caution">
    <text evidence="1">The sequence shown here is derived from an EMBL/GenBank/DDBJ whole genome shotgun (WGS) entry which is preliminary data.</text>
</comment>
<dbReference type="Proteomes" id="UP000790347">
    <property type="component" value="Unassembled WGS sequence"/>
</dbReference>
<dbReference type="EMBL" id="ASGP02000002">
    <property type="protein sequence ID" value="KAH9520855.1"/>
    <property type="molecule type" value="Genomic_DNA"/>
</dbReference>
<reference evidence="1" key="2">
    <citation type="journal article" date="2022" name="Res Sq">
        <title>Comparative Genomics Reveals Insights into the Divergent Evolution of Astigmatic Mites and Household Pest Adaptations.</title>
        <authorList>
            <person name="Xiong Q."/>
            <person name="Wan A.T.-Y."/>
            <person name="Liu X.-Y."/>
            <person name="Fung C.S.-H."/>
            <person name="Xiao X."/>
            <person name="Malainual N."/>
            <person name="Hou J."/>
            <person name="Wang L."/>
            <person name="Wang M."/>
            <person name="Yang K."/>
            <person name="Cui Y."/>
            <person name="Leung E."/>
            <person name="Nong W."/>
            <person name="Shin S.-K."/>
            <person name="Au S."/>
            <person name="Jeong K.Y."/>
            <person name="Chew F.T."/>
            <person name="Hui J."/>
            <person name="Leung T.F."/>
            <person name="Tungtrongchitr A."/>
            <person name="Zhong N."/>
            <person name="Liu Z."/>
            <person name="Tsui S."/>
        </authorList>
    </citation>
    <scope>NUCLEOTIDE SEQUENCE</scope>
    <source>
        <strain evidence="1">Derf</strain>
        <tissue evidence="1">Whole organism</tissue>
    </source>
</reference>
<evidence type="ECO:0000313" key="2">
    <source>
        <dbReference type="Proteomes" id="UP000790347"/>
    </source>
</evidence>